<reference evidence="1" key="1">
    <citation type="submission" date="2024-04" db="EMBL/GenBank/DDBJ databases">
        <authorList>
            <consortium name="Molecular Ecology Group"/>
        </authorList>
    </citation>
    <scope>NUCLEOTIDE SEQUENCE</scope>
</reference>
<dbReference type="AlphaFoldDB" id="A0AAV2MWQ3"/>
<sequence>MLFMILTQYLLQTTAKRNAAHGVQQKIDSEMRIVEQYEESLQTLECLRCSDVKKNTHRRITWLKQTDNLTHDTISVQIDFAKKIT</sequence>
<keyword evidence="2" id="KW-1185">Reference proteome</keyword>
<dbReference type="EMBL" id="CAXIPU020000435">
    <property type="protein sequence ID" value="CAL1671959.1"/>
    <property type="molecule type" value="Genomic_DNA"/>
</dbReference>
<protein>
    <submittedName>
        <fullName evidence="1">Uncharacterized protein</fullName>
    </submittedName>
</protein>
<evidence type="ECO:0000313" key="1">
    <source>
        <dbReference type="EMBL" id="CAL1671959.1"/>
    </source>
</evidence>
<name>A0AAV2MWQ3_9HYME</name>
<gene>
    <name evidence="1" type="ORF">LPLAT_LOCUS5372</name>
</gene>
<comment type="caution">
    <text evidence="1">The sequence shown here is derived from an EMBL/GenBank/DDBJ whole genome shotgun (WGS) entry which is preliminary data.</text>
</comment>
<evidence type="ECO:0000313" key="2">
    <source>
        <dbReference type="Proteomes" id="UP001497644"/>
    </source>
</evidence>
<proteinExistence type="predicted"/>
<accession>A0AAV2MWQ3</accession>
<dbReference type="Proteomes" id="UP001497644">
    <property type="component" value="Unassembled WGS sequence"/>
</dbReference>
<organism evidence="1 2">
    <name type="scientific">Lasius platythorax</name>
    <dbReference type="NCBI Taxonomy" id="488582"/>
    <lineage>
        <taxon>Eukaryota</taxon>
        <taxon>Metazoa</taxon>
        <taxon>Ecdysozoa</taxon>
        <taxon>Arthropoda</taxon>
        <taxon>Hexapoda</taxon>
        <taxon>Insecta</taxon>
        <taxon>Pterygota</taxon>
        <taxon>Neoptera</taxon>
        <taxon>Endopterygota</taxon>
        <taxon>Hymenoptera</taxon>
        <taxon>Apocrita</taxon>
        <taxon>Aculeata</taxon>
        <taxon>Formicoidea</taxon>
        <taxon>Formicidae</taxon>
        <taxon>Formicinae</taxon>
        <taxon>Lasius</taxon>
        <taxon>Lasius</taxon>
    </lineage>
</organism>